<gene>
    <name evidence="2" type="ORF">K4A83_01090</name>
</gene>
<dbReference type="Proteomes" id="UP001526426">
    <property type="component" value="Unassembled WGS sequence"/>
</dbReference>
<dbReference type="InterPro" id="IPR036513">
    <property type="entry name" value="STAS_dom_sf"/>
</dbReference>
<dbReference type="CDD" id="cd07043">
    <property type="entry name" value="STAS_anti-anti-sigma_factors"/>
    <property type="match status" value="1"/>
</dbReference>
<dbReference type="InterPro" id="IPR002645">
    <property type="entry name" value="STAS_dom"/>
</dbReference>
<comment type="caution">
    <text evidence="2">The sequence shown here is derived from an EMBL/GenBank/DDBJ whole genome shotgun (WGS) entry which is preliminary data.</text>
</comment>
<dbReference type="EMBL" id="JAIHOM010000003">
    <property type="protein sequence ID" value="MCW6034872.1"/>
    <property type="molecule type" value="Genomic_DNA"/>
</dbReference>
<name>A0ABT3L109_9CYAN</name>
<dbReference type="InterPro" id="IPR058548">
    <property type="entry name" value="MlaB-like_STAS"/>
</dbReference>
<evidence type="ECO:0000259" key="1">
    <source>
        <dbReference type="PROSITE" id="PS50801"/>
    </source>
</evidence>
<dbReference type="Pfam" id="PF13466">
    <property type="entry name" value="STAS_2"/>
    <property type="match status" value="1"/>
</dbReference>
<accession>A0ABT3L109</accession>
<dbReference type="Gene3D" id="3.30.750.24">
    <property type="entry name" value="STAS domain"/>
    <property type="match status" value="1"/>
</dbReference>
<dbReference type="RefSeq" id="WP_265262527.1">
    <property type="nucleotide sequence ID" value="NZ_JAIHOM010000003.1"/>
</dbReference>
<sequence length="108" mass="12473">MNIVLRPQRDLDIKGASLLQQKVVNLLPAPDNSCWVIDLVQVNSVNHFGLTALMAVRRAARQYKCRLYLLNVKQQVRYMLEITELDKEFKIIDSLEEVFDSGIRLLLC</sequence>
<evidence type="ECO:0000313" key="3">
    <source>
        <dbReference type="Proteomes" id="UP001526426"/>
    </source>
</evidence>
<proteinExistence type="predicted"/>
<organism evidence="2 3">
    <name type="scientific">Spirulina subsalsa FACHB-351</name>
    <dbReference type="NCBI Taxonomy" id="234711"/>
    <lineage>
        <taxon>Bacteria</taxon>
        <taxon>Bacillati</taxon>
        <taxon>Cyanobacteriota</taxon>
        <taxon>Cyanophyceae</taxon>
        <taxon>Spirulinales</taxon>
        <taxon>Spirulinaceae</taxon>
        <taxon>Spirulina</taxon>
    </lineage>
</organism>
<dbReference type="SUPFAM" id="SSF52091">
    <property type="entry name" value="SpoIIaa-like"/>
    <property type="match status" value="1"/>
</dbReference>
<evidence type="ECO:0000313" key="2">
    <source>
        <dbReference type="EMBL" id="MCW6034872.1"/>
    </source>
</evidence>
<protein>
    <submittedName>
        <fullName evidence="2">STAS domain-containing protein</fullName>
    </submittedName>
</protein>
<reference evidence="2 3" key="1">
    <citation type="submission" date="2021-08" db="EMBL/GenBank/DDBJ databases">
        <title>Draft genome sequence of Spirulina subsalsa with high tolerance to salinity and hype-accumulation of phycocyanin.</title>
        <authorList>
            <person name="Pei H."/>
            <person name="Jiang L."/>
        </authorList>
    </citation>
    <scope>NUCLEOTIDE SEQUENCE [LARGE SCALE GENOMIC DNA]</scope>
    <source>
        <strain evidence="2 3">FACHB-351</strain>
    </source>
</reference>
<feature type="domain" description="STAS" evidence="1">
    <location>
        <begin position="1"/>
        <end position="102"/>
    </location>
</feature>
<keyword evidence="3" id="KW-1185">Reference proteome</keyword>
<dbReference type="PROSITE" id="PS50801">
    <property type="entry name" value="STAS"/>
    <property type="match status" value="1"/>
</dbReference>